<evidence type="ECO:0000256" key="2">
    <source>
        <dbReference type="ARBA" id="ARBA00023027"/>
    </source>
</evidence>
<comment type="caution">
    <text evidence="8">The sequence shown here is derived from an EMBL/GenBank/DDBJ whole genome shotgun (WGS) entry which is preliminary data.</text>
</comment>
<evidence type="ECO:0000256" key="1">
    <source>
        <dbReference type="ARBA" id="ARBA00023002"/>
    </source>
</evidence>
<dbReference type="OrthoDB" id="6270329at2759"/>
<keyword evidence="9" id="KW-1185">Reference proteome</keyword>
<dbReference type="PANTHER" id="PTHR43128">
    <property type="entry name" value="L-2-HYDROXYCARBOXYLATE DEHYDROGENASE (NAD(P)(+))"/>
    <property type="match status" value="1"/>
</dbReference>
<feature type="binding site" evidence="4">
    <location>
        <position position="39"/>
    </location>
    <ligand>
        <name>NAD(+)</name>
        <dbReference type="ChEBI" id="CHEBI:57540"/>
    </ligand>
</feature>
<dbReference type="Pfam" id="PF00056">
    <property type="entry name" value="Ldh_1_N"/>
    <property type="match status" value="1"/>
</dbReference>
<evidence type="ECO:0000259" key="7">
    <source>
        <dbReference type="Pfam" id="PF02866"/>
    </source>
</evidence>
<dbReference type="Gene3D" id="3.40.50.720">
    <property type="entry name" value="NAD(P)-binding Rossmann-like Domain"/>
    <property type="match status" value="1"/>
</dbReference>
<dbReference type="Gene3D" id="3.90.110.10">
    <property type="entry name" value="Lactate dehydrogenase/glycoside hydrolase, family 4, C-terminal"/>
    <property type="match status" value="1"/>
</dbReference>
<dbReference type="PANTHER" id="PTHR43128:SF16">
    <property type="entry name" value="L-LACTATE DEHYDROGENASE"/>
    <property type="match status" value="1"/>
</dbReference>
<feature type="domain" description="Lactate/malate dehydrogenase C-terminal" evidence="7">
    <location>
        <begin position="150"/>
        <end position="311"/>
    </location>
</feature>
<evidence type="ECO:0000256" key="3">
    <source>
        <dbReference type="PIRSR" id="PIRSR000102-1"/>
    </source>
</evidence>
<evidence type="ECO:0000313" key="8">
    <source>
        <dbReference type="EMBL" id="KAF2441300.1"/>
    </source>
</evidence>
<feature type="binding site" evidence="4">
    <location>
        <position position="100"/>
    </location>
    <ligand>
        <name>NAD(+)</name>
        <dbReference type="ChEBI" id="CHEBI:57540"/>
    </ligand>
</feature>
<evidence type="ECO:0000256" key="4">
    <source>
        <dbReference type="PIRSR" id="PIRSR000102-3"/>
    </source>
</evidence>
<dbReference type="EMBL" id="MU001506">
    <property type="protein sequence ID" value="KAF2441300.1"/>
    <property type="molecule type" value="Genomic_DNA"/>
</dbReference>
<name>A0A9P4PC67_9PLEO</name>
<keyword evidence="2 4" id="KW-0520">NAD</keyword>
<dbReference type="Pfam" id="PF02866">
    <property type="entry name" value="Ldh_1_C"/>
    <property type="match status" value="1"/>
</dbReference>
<dbReference type="GO" id="GO:0006089">
    <property type="term" value="P:lactate metabolic process"/>
    <property type="evidence" value="ECO:0007669"/>
    <property type="project" value="TreeGrafter"/>
</dbReference>
<dbReference type="InterPro" id="IPR015955">
    <property type="entry name" value="Lactate_DH/Glyco_Ohase_4_C"/>
</dbReference>
<evidence type="ECO:0000256" key="5">
    <source>
        <dbReference type="RuleBase" id="RU003369"/>
    </source>
</evidence>
<feature type="binding site" evidence="4">
    <location>
        <begin position="123"/>
        <end position="125"/>
    </location>
    <ligand>
        <name>NAD(+)</name>
        <dbReference type="ChEBI" id="CHEBI:57540"/>
    </ligand>
</feature>
<dbReference type="InterPro" id="IPR022383">
    <property type="entry name" value="Lactate/malate_DH_C"/>
</dbReference>
<dbReference type="GO" id="GO:0004459">
    <property type="term" value="F:L-lactate dehydrogenase (NAD+) activity"/>
    <property type="evidence" value="ECO:0007669"/>
    <property type="project" value="TreeGrafter"/>
</dbReference>
<dbReference type="SUPFAM" id="SSF56327">
    <property type="entry name" value="LDH C-terminal domain-like"/>
    <property type="match status" value="1"/>
</dbReference>
<dbReference type="SUPFAM" id="SSF51735">
    <property type="entry name" value="NAD(P)-binding Rossmann-fold domains"/>
    <property type="match status" value="1"/>
</dbReference>
<reference evidence="8" key="1">
    <citation type="journal article" date="2020" name="Stud. Mycol.">
        <title>101 Dothideomycetes genomes: a test case for predicting lifestyles and emergence of pathogens.</title>
        <authorList>
            <person name="Haridas S."/>
            <person name="Albert R."/>
            <person name="Binder M."/>
            <person name="Bloem J."/>
            <person name="Labutti K."/>
            <person name="Salamov A."/>
            <person name="Andreopoulos B."/>
            <person name="Baker S."/>
            <person name="Barry K."/>
            <person name="Bills G."/>
            <person name="Bluhm B."/>
            <person name="Cannon C."/>
            <person name="Castanera R."/>
            <person name="Culley D."/>
            <person name="Daum C."/>
            <person name="Ezra D."/>
            <person name="Gonzalez J."/>
            <person name="Henrissat B."/>
            <person name="Kuo A."/>
            <person name="Liang C."/>
            <person name="Lipzen A."/>
            <person name="Lutzoni F."/>
            <person name="Magnuson J."/>
            <person name="Mondo S."/>
            <person name="Nolan M."/>
            <person name="Ohm R."/>
            <person name="Pangilinan J."/>
            <person name="Park H.-J."/>
            <person name="Ramirez L."/>
            <person name="Alfaro M."/>
            <person name="Sun H."/>
            <person name="Tritt A."/>
            <person name="Yoshinaga Y."/>
            <person name="Zwiers L.-H."/>
            <person name="Turgeon B."/>
            <person name="Goodwin S."/>
            <person name="Spatafora J."/>
            <person name="Crous P."/>
            <person name="Grigoriev I."/>
        </authorList>
    </citation>
    <scope>NUCLEOTIDE SEQUENCE</scope>
    <source>
        <strain evidence="8">CBS 690.94</strain>
    </source>
</reference>
<sequence>MAEQRLKTSIAILGSGDVGATLAYTLLQNPICSEVILVDPKRELLEAQVRDLGDATYGGRAATKIRAGTHQEAGQADIVVITAGAKQKPDESRLSLLRRNLQILSSIFTSMSPISPHAILLLVANPVDILTYFARKLSGLPESQVLGTGTSLDSARLRGILAQKAQVSPSSIDAYVLGEHGESQFVAWSNASIGSTPLRLALSQHLTDEFKTDIETHTRGAAGAIIAAKGCTAYGIGNVAASICKYILFDSRTVRPLSFYQTSLGCCLSMPAVIGRKGILRAMPIQLDGDEQKLLEVCAEGLRAVIEGAEKELKADDELRHALEKHA</sequence>
<dbReference type="PIRSF" id="PIRSF000102">
    <property type="entry name" value="Lac_mal_DH"/>
    <property type="match status" value="1"/>
</dbReference>
<organism evidence="8 9">
    <name type="scientific">Karstenula rhodostoma CBS 690.94</name>
    <dbReference type="NCBI Taxonomy" id="1392251"/>
    <lineage>
        <taxon>Eukaryota</taxon>
        <taxon>Fungi</taxon>
        <taxon>Dikarya</taxon>
        <taxon>Ascomycota</taxon>
        <taxon>Pezizomycotina</taxon>
        <taxon>Dothideomycetes</taxon>
        <taxon>Pleosporomycetidae</taxon>
        <taxon>Pleosporales</taxon>
        <taxon>Massarineae</taxon>
        <taxon>Didymosphaeriaceae</taxon>
        <taxon>Karstenula</taxon>
    </lineage>
</organism>
<feature type="binding site" evidence="4">
    <location>
        <begin position="14"/>
        <end position="19"/>
    </location>
    <ligand>
        <name>NAD(+)</name>
        <dbReference type="ChEBI" id="CHEBI:57540"/>
    </ligand>
</feature>
<proteinExistence type="inferred from homology"/>
<keyword evidence="1 5" id="KW-0560">Oxidoreductase</keyword>
<accession>A0A9P4PC67</accession>
<evidence type="ECO:0000313" key="9">
    <source>
        <dbReference type="Proteomes" id="UP000799764"/>
    </source>
</evidence>
<feature type="domain" description="Lactate/malate dehydrogenase N-terminal" evidence="6">
    <location>
        <begin position="10"/>
        <end position="147"/>
    </location>
</feature>
<dbReference type="CDD" id="cd00300">
    <property type="entry name" value="LDH_like"/>
    <property type="match status" value="1"/>
</dbReference>
<dbReference type="InterPro" id="IPR036291">
    <property type="entry name" value="NAD(P)-bd_dom_sf"/>
</dbReference>
<comment type="similarity">
    <text evidence="5">Belongs to the LDH/MDH superfamily.</text>
</comment>
<dbReference type="InterPro" id="IPR001557">
    <property type="entry name" value="L-lactate/malate_DH"/>
</dbReference>
<dbReference type="AlphaFoldDB" id="A0A9P4PC67"/>
<evidence type="ECO:0000259" key="6">
    <source>
        <dbReference type="Pfam" id="PF00056"/>
    </source>
</evidence>
<gene>
    <name evidence="8" type="ORF">P171DRAFT_94089</name>
</gene>
<protein>
    <submittedName>
        <fullName evidence="8">L-lactate dehydrogenase-like protein</fullName>
    </submittedName>
</protein>
<dbReference type="InterPro" id="IPR001236">
    <property type="entry name" value="Lactate/malate_DH_N"/>
</dbReference>
<dbReference type="PRINTS" id="PR00086">
    <property type="entry name" value="LLDHDRGNASE"/>
</dbReference>
<feature type="active site" description="Proton acceptor" evidence="3">
    <location>
        <position position="180"/>
    </location>
</feature>
<dbReference type="Proteomes" id="UP000799764">
    <property type="component" value="Unassembled WGS sequence"/>
</dbReference>